<dbReference type="CDD" id="cd06799">
    <property type="entry name" value="PDZ_MPP3-MPP4-MPP7-like"/>
    <property type="match status" value="1"/>
</dbReference>
<dbReference type="Proteomes" id="UP000515135">
    <property type="component" value="Unplaced"/>
</dbReference>
<dbReference type="PANTHER" id="PTHR23122">
    <property type="entry name" value="MEMBRANE-ASSOCIATED GUANYLATE KINASE MAGUK"/>
    <property type="match status" value="1"/>
</dbReference>
<dbReference type="PROSITE" id="PS51022">
    <property type="entry name" value="L27"/>
    <property type="match status" value="2"/>
</dbReference>
<dbReference type="Pfam" id="PF00625">
    <property type="entry name" value="Guanylate_kin"/>
    <property type="match status" value="1"/>
</dbReference>
<dbReference type="SMART" id="SM00228">
    <property type="entry name" value="PDZ"/>
    <property type="match status" value="1"/>
</dbReference>
<dbReference type="KEGG" id="bbel:109464913"/>
<dbReference type="Gene3D" id="2.30.42.10">
    <property type="match status" value="1"/>
</dbReference>
<dbReference type="AlphaFoldDB" id="A0A6P4YKD3"/>
<dbReference type="FunFam" id="3.30.63.10:FF:000002">
    <property type="entry name" value="Guanylate kinase 1"/>
    <property type="match status" value="1"/>
</dbReference>
<name>A0A6P4YKD3_BRABE</name>
<dbReference type="PROSITE" id="PS50106">
    <property type="entry name" value="PDZ"/>
    <property type="match status" value="1"/>
</dbReference>
<dbReference type="SUPFAM" id="SSF52540">
    <property type="entry name" value="P-loop containing nucleoside triphosphate hydrolases"/>
    <property type="match status" value="1"/>
</dbReference>
<dbReference type="PROSITE" id="PS50052">
    <property type="entry name" value="GUANYLATE_KINASE_2"/>
    <property type="match status" value="1"/>
</dbReference>
<proteinExistence type="inferred from homology"/>
<dbReference type="InterPro" id="IPR050716">
    <property type="entry name" value="MAGUK"/>
</dbReference>
<dbReference type="Gene3D" id="1.10.287.650">
    <property type="entry name" value="L27 domain"/>
    <property type="match status" value="2"/>
</dbReference>
<dbReference type="InterPro" id="IPR004172">
    <property type="entry name" value="L27_dom"/>
</dbReference>
<evidence type="ECO:0000313" key="10">
    <source>
        <dbReference type="RefSeq" id="XP_019617570.1"/>
    </source>
</evidence>
<dbReference type="InterPro" id="IPR008145">
    <property type="entry name" value="GK/Ca_channel_bsu"/>
</dbReference>
<evidence type="ECO:0000256" key="2">
    <source>
        <dbReference type="ARBA" id="ARBA00022443"/>
    </source>
</evidence>
<dbReference type="OrthoDB" id="439127at2759"/>
<protein>
    <submittedName>
        <fullName evidence="10 11">MAGUK p55 subfamily member 7-like isoform X1</fullName>
    </submittedName>
</protein>
<dbReference type="PROSITE" id="PS00856">
    <property type="entry name" value="GUANYLATE_KINASE_1"/>
    <property type="match status" value="1"/>
</dbReference>
<dbReference type="InterPro" id="IPR014775">
    <property type="entry name" value="L27_C"/>
</dbReference>
<organism evidence="9 11">
    <name type="scientific">Branchiostoma belcheri</name>
    <name type="common">Amphioxus</name>
    <dbReference type="NCBI Taxonomy" id="7741"/>
    <lineage>
        <taxon>Eukaryota</taxon>
        <taxon>Metazoa</taxon>
        <taxon>Chordata</taxon>
        <taxon>Cephalochordata</taxon>
        <taxon>Leptocardii</taxon>
        <taxon>Amphioxiformes</taxon>
        <taxon>Branchiostomatidae</taxon>
        <taxon>Branchiostoma</taxon>
    </lineage>
</organism>
<evidence type="ECO:0000259" key="6">
    <source>
        <dbReference type="PROSITE" id="PS50052"/>
    </source>
</evidence>
<dbReference type="PROSITE" id="PS50002">
    <property type="entry name" value="SH3"/>
    <property type="match status" value="1"/>
</dbReference>
<gene>
    <name evidence="10 11" type="primary">LOC109464913</name>
</gene>
<dbReference type="CDD" id="cd00071">
    <property type="entry name" value="GMPK"/>
    <property type="match status" value="1"/>
</dbReference>
<dbReference type="RefSeq" id="XP_019617570.1">
    <property type="nucleotide sequence ID" value="XM_019762011.1"/>
</dbReference>
<evidence type="ECO:0000259" key="5">
    <source>
        <dbReference type="PROSITE" id="PS50002"/>
    </source>
</evidence>
<dbReference type="GeneID" id="109464913"/>
<reference evidence="10 11" key="1">
    <citation type="submission" date="2025-04" db="UniProtKB">
        <authorList>
            <consortium name="RefSeq"/>
        </authorList>
    </citation>
    <scope>IDENTIFICATION</scope>
    <source>
        <tissue evidence="10 11">Gonad</tissue>
    </source>
</reference>
<feature type="domain" description="Guanylate kinase-like" evidence="6">
    <location>
        <begin position="369"/>
        <end position="564"/>
    </location>
</feature>
<feature type="region of interest" description="Disordered" evidence="4">
    <location>
        <begin position="296"/>
        <end position="338"/>
    </location>
</feature>
<feature type="compositionally biased region" description="Polar residues" evidence="4">
    <location>
        <begin position="312"/>
        <end position="322"/>
    </location>
</feature>
<keyword evidence="2 3" id="KW-0728">SH3 domain</keyword>
<dbReference type="Pfam" id="PF02828">
    <property type="entry name" value="L27"/>
    <property type="match status" value="2"/>
</dbReference>
<dbReference type="InterPro" id="IPR027417">
    <property type="entry name" value="P-loop_NTPase"/>
</dbReference>
<dbReference type="SUPFAM" id="SSF101288">
    <property type="entry name" value="L27 domain"/>
    <property type="match status" value="1"/>
</dbReference>
<dbReference type="InterPro" id="IPR001478">
    <property type="entry name" value="PDZ"/>
</dbReference>
<dbReference type="Gene3D" id="2.30.30.40">
    <property type="entry name" value="SH3 Domains"/>
    <property type="match status" value="1"/>
</dbReference>
<comment type="similarity">
    <text evidence="1">Belongs to the MAGUK family.</text>
</comment>
<dbReference type="SUPFAM" id="SSF50156">
    <property type="entry name" value="PDZ domain-like"/>
    <property type="match status" value="1"/>
</dbReference>
<dbReference type="Gene3D" id="3.40.50.300">
    <property type="entry name" value="P-loop containing nucleotide triphosphate hydrolases"/>
    <property type="match status" value="1"/>
</dbReference>
<dbReference type="InterPro" id="IPR008144">
    <property type="entry name" value="Guanylate_kin-like_dom"/>
</dbReference>
<evidence type="ECO:0000256" key="1">
    <source>
        <dbReference type="ARBA" id="ARBA00007014"/>
    </source>
</evidence>
<keyword evidence="9" id="KW-1185">Reference proteome</keyword>
<evidence type="ECO:0000259" key="7">
    <source>
        <dbReference type="PROSITE" id="PS50106"/>
    </source>
</evidence>
<evidence type="ECO:0000313" key="11">
    <source>
        <dbReference type="RefSeq" id="XP_019617571.1"/>
    </source>
</evidence>
<dbReference type="SMART" id="SM00569">
    <property type="entry name" value="L27"/>
    <property type="match status" value="2"/>
</dbReference>
<evidence type="ECO:0000256" key="4">
    <source>
        <dbReference type="SAM" id="MobiDB-lite"/>
    </source>
</evidence>
<dbReference type="InterPro" id="IPR036034">
    <property type="entry name" value="PDZ_sf"/>
</dbReference>
<feature type="domain" description="L27" evidence="8">
    <location>
        <begin position="65"/>
        <end position="121"/>
    </location>
</feature>
<dbReference type="CDD" id="cd11862">
    <property type="entry name" value="SH3_MPP"/>
    <property type="match status" value="1"/>
</dbReference>
<feature type="domain" description="PDZ" evidence="7">
    <location>
        <begin position="138"/>
        <end position="219"/>
    </location>
</feature>
<dbReference type="SUPFAM" id="SSF50044">
    <property type="entry name" value="SH3-domain"/>
    <property type="match status" value="1"/>
</dbReference>
<dbReference type="InterPro" id="IPR036028">
    <property type="entry name" value="SH3-like_dom_sf"/>
</dbReference>
<sequence>MPGLSTLGSDPGLQRLLQSLTHVQGKVEGQQNDLSFLNNLFQSRDFEALLKVHSIVSAHMEQDPSPVMYTSAALALDISEELRFMMPTPENLELLRLLNSPHIRALLSSHDRVANKEFSPRLPDIESDFEEEEQSLKVVQLIKNEEPLGATIRLEEKTGQIFIARVMIGGAADRSGLMAVGDEIWEVNGISVRGKTPDEVVQILSNAVGTITFKLVPADLDLRPPKDSKVRVKAHFDYDPFEDKNIPCREAGLPFVRGDVLHIVNMEDPNWWQARREGDSSGRAGLIPGRLLQERREAQRQGRAANGGVHSNKPSKSPQKSRWGSFRSSKKNAKTRKVMYQAHQNDEYDTREILTYEEVVKVLPRPGRPRPVVLIGPPGVGRNELKRRLIASDPDMYRSTVPHMAYDTTRQRKNVEVDGKDYHYVSRQVMEAEIQNNKLIEYGEYRGNLYGTHIDSVRAVVQAGRVCVLCVQPQALKLLKTSDLQPCVIYVKPPPLDRLRDTRLAANAKSTHDPSASRTFSEEELQEMIISGKIVEGLFGHYFDFVLTNDNLQQAYSDLINICHMIQTEPQWVPAAWVK</sequence>
<dbReference type="InterPro" id="IPR036892">
    <property type="entry name" value="L27_dom_sf"/>
</dbReference>
<dbReference type="InterPro" id="IPR001452">
    <property type="entry name" value="SH3_domain"/>
</dbReference>
<accession>A0A6P4YKD3</accession>
<feature type="domain" description="SH3" evidence="5">
    <location>
        <begin position="227"/>
        <end position="297"/>
    </location>
</feature>
<dbReference type="InterPro" id="IPR020590">
    <property type="entry name" value="Guanylate_kinase_CS"/>
</dbReference>
<dbReference type="SMART" id="SM00072">
    <property type="entry name" value="GuKc"/>
    <property type="match status" value="1"/>
</dbReference>
<evidence type="ECO:0000256" key="3">
    <source>
        <dbReference type="PROSITE-ProRule" id="PRU00192"/>
    </source>
</evidence>
<dbReference type="Pfam" id="PF07653">
    <property type="entry name" value="SH3_2"/>
    <property type="match status" value="1"/>
</dbReference>
<dbReference type="SMART" id="SM00326">
    <property type="entry name" value="SH3"/>
    <property type="match status" value="1"/>
</dbReference>
<dbReference type="Pfam" id="PF00595">
    <property type="entry name" value="PDZ"/>
    <property type="match status" value="1"/>
</dbReference>
<evidence type="ECO:0000259" key="8">
    <source>
        <dbReference type="PROSITE" id="PS51022"/>
    </source>
</evidence>
<feature type="domain" description="L27" evidence="8">
    <location>
        <begin position="9"/>
        <end position="64"/>
    </location>
</feature>
<feature type="compositionally biased region" description="Basic residues" evidence="4">
    <location>
        <begin position="328"/>
        <end position="337"/>
    </location>
</feature>
<dbReference type="RefSeq" id="XP_019617571.1">
    <property type="nucleotide sequence ID" value="XM_019762012.1"/>
</dbReference>
<evidence type="ECO:0000313" key="9">
    <source>
        <dbReference type="Proteomes" id="UP000515135"/>
    </source>
</evidence>